<sequence length="122" mass="13243">MGKNVLVIEDEPNIIEAISFILSRDGWSVATHSNGHDAVGVVQKAMPDLVILDVMLPGKTGYDILRELRSEDATHGLPVLMLTAKGQVKDREMAERAGASRFMTKPFSNAEVLDAVRELVAG</sequence>
<evidence type="ECO:0000256" key="1">
    <source>
        <dbReference type="ARBA" id="ARBA00022553"/>
    </source>
</evidence>
<dbReference type="EMBL" id="FXTY01000014">
    <property type="protein sequence ID" value="SMP36184.1"/>
    <property type="molecule type" value="Genomic_DNA"/>
</dbReference>
<feature type="domain" description="Response regulatory" evidence="3">
    <location>
        <begin position="4"/>
        <end position="120"/>
    </location>
</feature>
<dbReference type="SMART" id="SM00448">
    <property type="entry name" value="REC"/>
    <property type="match status" value="1"/>
</dbReference>
<evidence type="ECO:0000313" key="5">
    <source>
        <dbReference type="Proteomes" id="UP001157961"/>
    </source>
</evidence>
<dbReference type="InterPro" id="IPR011006">
    <property type="entry name" value="CheY-like_superfamily"/>
</dbReference>
<keyword evidence="5" id="KW-1185">Reference proteome</keyword>
<dbReference type="Gene3D" id="3.40.50.2300">
    <property type="match status" value="1"/>
</dbReference>
<dbReference type="InterPro" id="IPR050595">
    <property type="entry name" value="Bact_response_regulator"/>
</dbReference>
<dbReference type="PANTHER" id="PTHR44591">
    <property type="entry name" value="STRESS RESPONSE REGULATOR PROTEIN 1"/>
    <property type="match status" value="1"/>
</dbReference>
<feature type="modified residue" description="4-aspartylphosphate" evidence="2">
    <location>
        <position position="53"/>
    </location>
</feature>
<reference evidence="4 5" key="1">
    <citation type="submission" date="2017-05" db="EMBL/GenBank/DDBJ databases">
        <authorList>
            <person name="Varghese N."/>
            <person name="Submissions S."/>
        </authorList>
    </citation>
    <scope>NUCLEOTIDE SEQUENCE [LARGE SCALE GENOMIC DNA]</scope>
    <source>
        <strain evidence="4 5">DSM 29734</strain>
    </source>
</reference>
<protein>
    <submittedName>
        <fullName evidence="4">Response regulator receiver domain-containing protein</fullName>
    </submittedName>
</protein>
<keyword evidence="1 2" id="KW-0597">Phosphoprotein</keyword>
<dbReference type="InterPro" id="IPR001789">
    <property type="entry name" value="Sig_transdc_resp-reg_receiver"/>
</dbReference>
<dbReference type="Proteomes" id="UP001157961">
    <property type="component" value="Unassembled WGS sequence"/>
</dbReference>
<evidence type="ECO:0000313" key="4">
    <source>
        <dbReference type="EMBL" id="SMP36184.1"/>
    </source>
</evidence>
<dbReference type="RefSeq" id="WP_283427997.1">
    <property type="nucleotide sequence ID" value="NZ_FXTY01000014.1"/>
</dbReference>
<dbReference type="PANTHER" id="PTHR44591:SF3">
    <property type="entry name" value="RESPONSE REGULATORY DOMAIN-CONTAINING PROTEIN"/>
    <property type="match status" value="1"/>
</dbReference>
<dbReference type="PROSITE" id="PS50110">
    <property type="entry name" value="RESPONSE_REGULATORY"/>
    <property type="match status" value="1"/>
</dbReference>
<dbReference type="CDD" id="cd17574">
    <property type="entry name" value="REC_OmpR"/>
    <property type="match status" value="1"/>
</dbReference>
<proteinExistence type="predicted"/>
<accession>A0ABY1PKG2</accession>
<name>A0ABY1PKG2_9RHOB</name>
<gene>
    <name evidence="4" type="ORF">SAMN06265373_1148</name>
</gene>
<dbReference type="Pfam" id="PF00072">
    <property type="entry name" value="Response_reg"/>
    <property type="match status" value="1"/>
</dbReference>
<evidence type="ECO:0000256" key="2">
    <source>
        <dbReference type="PROSITE-ProRule" id="PRU00169"/>
    </source>
</evidence>
<organism evidence="4 5">
    <name type="scientific">Shimia sagamensis</name>
    <dbReference type="NCBI Taxonomy" id="1566352"/>
    <lineage>
        <taxon>Bacteria</taxon>
        <taxon>Pseudomonadati</taxon>
        <taxon>Pseudomonadota</taxon>
        <taxon>Alphaproteobacteria</taxon>
        <taxon>Rhodobacterales</taxon>
        <taxon>Roseobacteraceae</taxon>
    </lineage>
</organism>
<comment type="caution">
    <text evidence="4">The sequence shown here is derived from an EMBL/GenBank/DDBJ whole genome shotgun (WGS) entry which is preliminary data.</text>
</comment>
<dbReference type="SUPFAM" id="SSF52172">
    <property type="entry name" value="CheY-like"/>
    <property type="match status" value="1"/>
</dbReference>
<evidence type="ECO:0000259" key="3">
    <source>
        <dbReference type="PROSITE" id="PS50110"/>
    </source>
</evidence>